<dbReference type="SUPFAM" id="SSF54197">
    <property type="entry name" value="HIT-like"/>
    <property type="match status" value="1"/>
</dbReference>
<dbReference type="InterPro" id="IPR026506">
    <property type="entry name" value="GDPGP"/>
</dbReference>
<gene>
    <name evidence="2" type="ORF">MNBD_GAMMA15-621</name>
</gene>
<dbReference type="GO" id="GO:0000166">
    <property type="term" value="F:nucleotide binding"/>
    <property type="evidence" value="ECO:0007669"/>
    <property type="project" value="UniProtKB-KW"/>
</dbReference>
<dbReference type="PANTHER" id="PTHR20884:SF8">
    <property type="entry name" value="GDP-D-GLUCOSE PHOSPHORYLASE 1"/>
    <property type="match status" value="1"/>
</dbReference>
<reference evidence="2" key="1">
    <citation type="submission" date="2018-06" db="EMBL/GenBank/DDBJ databases">
        <authorList>
            <person name="Zhirakovskaya E."/>
        </authorList>
    </citation>
    <scope>NUCLEOTIDE SEQUENCE</scope>
</reference>
<dbReference type="GO" id="GO:0005737">
    <property type="term" value="C:cytoplasm"/>
    <property type="evidence" value="ECO:0007669"/>
    <property type="project" value="UniProtKB-SubCell"/>
</dbReference>
<dbReference type="Pfam" id="PF26217">
    <property type="entry name" value="GDPGP1_N"/>
    <property type="match status" value="1"/>
</dbReference>
<dbReference type="GO" id="GO:0016787">
    <property type="term" value="F:hydrolase activity"/>
    <property type="evidence" value="ECO:0007669"/>
    <property type="project" value="UniProtKB-KW"/>
</dbReference>
<dbReference type="EMBL" id="UOFN01000096">
    <property type="protein sequence ID" value="VAW78593.1"/>
    <property type="molecule type" value="Genomic_DNA"/>
</dbReference>
<dbReference type="GO" id="GO:0080048">
    <property type="term" value="F:GDP-D-glucose phosphorylase activity"/>
    <property type="evidence" value="ECO:0007669"/>
    <property type="project" value="InterPro"/>
</dbReference>
<dbReference type="InterPro" id="IPR058866">
    <property type="entry name" value="GDPGP1_N"/>
</dbReference>
<sequence length="345" mass="39872">MANNKNIADSADFKTLFSSKAAYRNKFEQGLYRLLDEGSLNLFILVAANASFEAGLWEALSPRLQACFDILQTAQHSDEAEDDLQVFRKISKIGMESLQLTRHRTIGPWEAQFNQLRAFRPLRNSDRPMDSIQAPFDADGFNFNKSFMQQETIASGNLLGHSVDLYYNKYPFVELHSLLVPDREQCYPQYLFEDMHQYAWRLIEQLSKTLPGVRIGYNSLGAYASVNHLHLQLFVRDKIMPVELEQWTHNDGSQNYPVDCQVFNDPKTAWQQIAQWNENNVAYNLLYTRDRLYCIPRRKQGGFVLPDWSSGFSWYELCGGMITFNHKGMARLDEEGIAADLEHVR</sequence>
<dbReference type="GO" id="GO:0005085">
    <property type="term" value="F:guanyl-nucleotide exchange factor activity"/>
    <property type="evidence" value="ECO:0007669"/>
    <property type="project" value="UniProtKB-KW"/>
</dbReference>
<evidence type="ECO:0000313" key="2">
    <source>
        <dbReference type="EMBL" id="VAW78593.1"/>
    </source>
</evidence>
<feature type="domain" description="GDPGP1-like N-terminal" evidence="1">
    <location>
        <begin position="111"/>
        <end position="233"/>
    </location>
</feature>
<dbReference type="PANTHER" id="PTHR20884">
    <property type="entry name" value="GDP-D-GLUCOSE PHOSPHORYLASE 1"/>
    <property type="match status" value="1"/>
</dbReference>
<name>A0A3B0YR84_9ZZZZ</name>
<organism evidence="2">
    <name type="scientific">hydrothermal vent metagenome</name>
    <dbReference type="NCBI Taxonomy" id="652676"/>
    <lineage>
        <taxon>unclassified sequences</taxon>
        <taxon>metagenomes</taxon>
        <taxon>ecological metagenomes</taxon>
    </lineage>
</organism>
<protein>
    <recommendedName>
        <fullName evidence="1">GDPGP1-like N-terminal domain-containing protein</fullName>
    </recommendedName>
</protein>
<dbReference type="GO" id="GO:0006006">
    <property type="term" value="P:glucose metabolic process"/>
    <property type="evidence" value="ECO:0007669"/>
    <property type="project" value="TreeGrafter"/>
</dbReference>
<dbReference type="AlphaFoldDB" id="A0A3B0YR84"/>
<accession>A0A3B0YR84</accession>
<evidence type="ECO:0000259" key="1">
    <source>
        <dbReference type="Pfam" id="PF26217"/>
    </source>
</evidence>
<proteinExistence type="predicted"/>
<dbReference type="InterPro" id="IPR036265">
    <property type="entry name" value="HIT-like_sf"/>
</dbReference>